<dbReference type="InterPro" id="IPR032675">
    <property type="entry name" value="LRR_dom_sf"/>
</dbReference>
<dbReference type="Pfam" id="PF13516">
    <property type="entry name" value="LRR_6"/>
    <property type="match status" value="4"/>
</dbReference>
<evidence type="ECO:0000256" key="3">
    <source>
        <dbReference type="SAM" id="MobiDB-lite"/>
    </source>
</evidence>
<name>A0AA88GF66_NAELO</name>
<reference evidence="4 5" key="1">
    <citation type="journal article" date="2018" name="BMC Genomics">
        <title>The genome of Naegleria lovaniensis, the basis for a comparative approach to unravel pathogenicity factors of the human pathogenic amoeba N. fowleri.</title>
        <authorList>
            <person name="Liechti N."/>
            <person name="Schurch N."/>
            <person name="Bruggmann R."/>
            <person name="Wittwer M."/>
        </authorList>
    </citation>
    <scope>NUCLEOTIDE SEQUENCE [LARGE SCALE GENOMIC DNA]</scope>
    <source>
        <strain evidence="4 5">ATCC 30569</strain>
    </source>
</reference>
<dbReference type="RefSeq" id="XP_044542927.1">
    <property type="nucleotide sequence ID" value="XM_044687542.1"/>
</dbReference>
<evidence type="ECO:0000256" key="1">
    <source>
        <dbReference type="ARBA" id="ARBA00022614"/>
    </source>
</evidence>
<dbReference type="EMBL" id="PYSW02000051">
    <property type="protein sequence ID" value="KAG2373753.1"/>
    <property type="molecule type" value="Genomic_DNA"/>
</dbReference>
<evidence type="ECO:0000313" key="5">
    <source>
        <dbReference type="Proteomes" id="UP000816034"/>
    </source>
</evidence>
<dbReference type="AlphaFoldDB" id="A0AA88GF66"/>
<keyword evidence="2" id="KW-0677">Repeat</keyword>
<dbReference type="InterPro" id="IPR001611">
    <property type="entry name" value="Leu-rich_rpt"/>
</dbReference>
<dbReference type="InterPro" id="IPR051261">
    <property type="entry name" value="NLR"/>
</dbReference>
<feature type="region of interest" description="Disordered" evidence="3">
    <location>
        <begin position="1"/>
        <end position="27"/>
    </location>
</feature>
<accession>A0AA88GF66</accession>
<dbReference type="SMART" id="SM00368">
    <property type="entry name" value="LRR_RI"/>
    <property type="match status" value="5"/>
</dbReference>
<dbReference type="GeneID" id="68104296"/>
<feature type="compositionally biased region" description="Low complexity" evidence="3">
    <location>
        <begin position="1"/>
        <end position="16"/>
    </location>
</feature>
<dbReference type="Gene3D" id="3.80.10.10">
    <property type="entry name" value="Ribonuclease Inhibitor"/>
    <property type="match status" value="1"/>
</dbReference>
<keyword evidence="5" id="KW-1185">Reference proteome</keyword>
<protein>
    <submittedName>
        <fullName evidence="4">Uncharacterized protein</fullName>
    </submittedName>
</protein>
<gene>
    <name evidence="4" type="ORF">C9374_011842</name>
</gene>
<dbReference type="SUPFAM" id="SSF52047">
    <property type="entry name" value="RNI-like"/>
    <property type="match status" value="1"/>
</dbReference>
<keyword evidence="1" id="KW-0433">Leucine-rich repeat</keyword>
<comment type="caution">
    <text evidence="4">The sequence shown here is derived from an EMBL/GenBank/DDBJ whole genome shotgun (WGS) entry which is preliminary data.</text>
</comment>
<sequence length="349" mass="38615">MPPKAKPSSSSGKSSGKSGGKAEDEIENNRKAIRKFLKTYEKSCQDKSLVPLPSVAQKLNRLVKSEEGPTTLNIPFLITEELSLEAVQALIESLDSSIQGYEKVSFWRNNLSDKTVQLIGKWLQPHPQLKELEIIDNRVGPKGCQAISRALQHNETLTYLNLDHNELGDEGASALAVGLSWSPSLIKVSLNYCGIEEEGAVSLANEAIAKSTSLQILEMQGNSIGDRGFDAIGQALARSQKLQTLNLSGCNEGLPLKTDVVSRMCDSIKQNPNNALQNLDLNYVTVEPEAVLMFAELAKQKENILRIRLYERVDKIAYKELTTQLGTNLKNFIQKNKPKKKKKAKKKDK</sequence>
<dbReference type="PANTHER" id="PTHR24106">
    <property type="entry name" value="NACHT, LRR AND CARD DOMAINS-CONTAINING"/>
    <property type="match status" value="1"/>
</dbReference>
<dbReference type="Proteomes" id="UP000816034">
    <property type="component" value="Unassembled WGS sequence"/>
</dbReference>
<proteinExistence type="predicted"/>
<evidence type="ECO:0000256" key="2">
    <source>
        <dbReference type="ARBA" id="ARBA00022737"/>
    </source>
</evidence>
<evidence type="ECO:0000313" key="4">
    <source>
        <dbReference type="EMBL" id="KAG2373753.1"/>
    </source>
</evidence>
<organism evidence="4 5">
    <name type="scientific">Naegleria lovaniensis</name>
    <name type="common">Amoeba</name>
    <dbReference type="NCBI Taxonomy" id="51637"/>
    <lineage>
        <taxon>Eukaryota</taxon>
        <taxon>Discoba</taxon>
        <taxon>Heterolobosea</taxon>
        <taxon>Tetramitia</taxon>
        <taxon>Eutetramitia</taxon>
        <taxon>Vahlkampfiidae</taxon>
        <taxon>Naegleria</taxon>
    </lineage>
</organism>